<organism evidence="1">
    <name type="scientific">Rhizophora mucronata</name>
    <name type="common">Asiatic mangrove</name>
    <dbReference type="NCBI Taxonomy" id="61149"/>
    <lineage>
        <taxon>Eukaryota</taxon>
        <taxon>Viridiplantae</taxon>
        <taxon>Streptophyta</taxon>
        <taxon>Embryophyta</taxon>
        <taxon>Tracheophyta</taxon>
        <taxon>Spermatophyta</taxon>
        <taxon>Magnoliopsida</taxon>
        <taxon>eudicotyledons</taxon>
        <taxon>Gunneridae</taxon>
        <taxon>Pentapetalae</taxon>
        <taxon>rosids</taxon>
        <taxon>fabids</taxon>
        <taxon>Malpighiales</taxon>
        <taxon>Rhizophoraceae</taxon>
        <taxon>Rhizophora</taxon>
    </lineage>
</organism>
<dbReference type="EMBL" id="GGEC01005579">
    <property type="protein sequence ID" value="MBW86062.1"/>
    <property type="molecule type" value="Transcribed_RNA"/>
</dbReference>
<accession>A0A2P2IXY9</accession>
<reference evidence="1" key="1">
    <citation type="submission" date="2018-02" db="EMBL/GenBank/DDBJ databases">
        <title>Rhizophora mucronata_Transcriptome.</title>
        <authorList>
            <person name="Meera S.P."/>
            <person name="Sreeshan A."/>
            <person name="Augustine A."/>
        </authorList>
    </citation>
    <scope>NUCLEOTIDE SEQUENCE</scope>
    <source>
        <tissue evidence="1">Leaf</tissue>
    </source>
</reference>
<protein>
    <submittedName>
        <fullName evidence="1">Uncharacterized protein LOC103957694</fullName>
    </submittedName>
</protein>
<name>A0A2P2IXY9_RHIMU</name>
<evidence type="ECO:0000313" key="1">
    <source>
        <dbReference type="EMBL" id="MBW86062.1"/>
    </source>
</evidence>
<dbReference type="AlphaFoldDB" id="A0A2P2IXY9"/>
<sequence>MKFVKGYCGSKRCKREQWRLQGVTWINTIG</sequence>
<proteinExistence type="predicted"/>